<dbReference type="Pfam" id="PF18863">
    <property type="entry name" value="AbiJ_NTD4"/>
    <property type="match status" value="1"/>
</dbReference>
<evidence type="ECO:0000313" key="2">
    <source>
        <dbReference type="EMBL" id="KYG83225.1"/>
    </source>
</evidence>
<evidence type="ECO:0000313" key="3">
    <source>
        <dbReference type="Proteomes" id="UP000075663"/>
    </source>
</evidence>
<reference evidence="2 3" key="1">
    <citation type="submission" date="2016-01" db="EMBL/GenBank/DDBJ databases">
        <title>Genome sequencing of Roseivirga seohaensis SW-152.</title>
        <authorList>
            <person name="Selvaratnam C."/>
            <person name="Thevarajoo S."/>
            <person name="Goh K.M."/>
            <person name="Ee R."/>
            <person name="Chan K.-G."/>
            <person name="Chong C.S."/>
        </authorList>
    </citation>
    <scope>NUCLEOTIDE SEQUENCE [LARGE SCALE GENOMIC DNA]</scope>
    <source>
        <strain evidence="2 3">SW-152</strain>
    </source>
</reference>
<proteinExistence type="predicted"/>
<dbReference type="AlphaFoldDB" id="A0A150XX72"/>
<dbReference type="InterPro" id="IPR049503">
    <property type="entry name" value="AbiJ_NTD4"/>
</dbReference>
<protein>
    <recommendedName>
        <fullName evidence="1">HEPN AbiJ-N-terminal domain-containing protein</fullName>
    </recommendedName>
</protein>
<comment type="caution">
    <text evidence="2">The sequence shown here is derived from an EMBL/GenBank/DDBJ whole genome shotgun (WGS) entry which is preliminary data.</text>
</comment>
<name>A0A150XX72_9BACT</name>
<organism evidence="2 3">
    <name type="scientific">Roseivirga seohaensis</name>
    <dbReference type="NCBI Taxonomy" id="1914963"/>
    <lineage>
        <taxon>Bacteria</taxon>
        <taxon>Pseudomonadati</taxon>
        <taxon>Bacteroidota</taxon>
        <taxon>Cytophagia</taxon>
        <taxon>Cytophagales</taxon>
        <taxon>Roseivirgaceae</taxon>
        <taxon>Roseivirga</taxon>
    </lineage>
</organism>
<dbReference type="Proteomes" id="UP000075663">
    <property type="component" value="Unassembled WGS sequence"/>
</dbReference>
<sequence>MGKKQVREVLQLDSIDAALYNRLWNLILNTLFAKLEQLTQKDAQAVCDHIWTEFFNERKDEAPEYYTMYDSDFRAYLKAKFFDIMHWYEIYDLLEFISELDSKILHTEFMEKCNYVLKRELSGYRLIDNKVIKTTSEDEISAIETAINDSSAINSVNIHLRTSLELLSNRENPDYRNSIKESISAVESICAIIVKDDSATLGAAIKVIEKKYRLHKALKSAFSSLYGYTSDSGGIRHSLLEDDVEVTFEDAKFMLVSCSAFINYLNEKIKHNISAVD</sequence>
<feature type="domain" description="HEPN AbiJ-N-terminal" evidence="1">
    <location>
        <begin position="1"/>
        <end position="148"/>
    </location>
</feature>
<accession>A0A150XX72</accession>
<evidence type="ECO:0000259" key="1">
    <source>
        <dbReference type="Pfam" id="PF18863"/>
    </source>
</evidence>
<gene>
    <name evidence="2" type="ORF">AWW67_07120</name>
</gene>
<dbReference type="EMBL" id="LRPB01000034">
    <property type="protein sequence ID" value="KYG83225.1"/>
    <property type="molecule type" value="Genomic_DNA"/>
</dbReference>